<evidence type="ECO:0000256" key="5">
    <source>
        <dbReference type="ARBA" id="ARBA00022559"/>
    </source>
</evidence>
<feature type="binding site" evidence="17">
    <location>
        <position position="246"/>
    </location>
    <ligand>
        <name>Ca(2+)</name>
        <dbReference type="ChEBI" id="CHEBI:29108"/>
        <label>2</label>
    </ligand>
</feature>
<feature type="chain" id="PRO_5005135517" description="Peroxidase" evidence="20">
    <location>
        <begin position="23"/>
        <end position="320"/>
    </location>
</feature>
<evidence type="ECO:0000256" key="12">
    <source>
        <dbReference type="ARBA" id="ARBA00023157"/>
    </source>
</evidence>
<dbReference type="GO" id="GO:0046872">
    <property type="term" value="F:metal ion binding"/>
    <property type="evidence" value="ECO:0007669"/>
    <property type="project" value="UniProtKB-UniRule"/>
</dbReference>
<feature type="site" description="Transition state stabilizer" evidence="18">
    <location>
        <position position="63"/>
    </location>
</feature>
<keyword evidence="15 20" id="KW-0376">Hydrogen peroxide</keyword>
<keyword evidence="8 20" id="KW-0732">Signal</keyword>
<evidence type="ECO:0000256" key="3">
    <source>
        <dbReference type="ARBA" id="ARBA00006873"/>
    </source>
</evidence>
<keyword evidence="7 17" id="KW-0479">Metal-binding</keyword>
<keyword evidence="11 17" id="KW-0408">Iron</keyword>
<feature type="binding site" evidence="17">
    <location>
        <position position="241"/>
    </location>
    <ligand>
        <name>Ca(2+)</name>
        <dbReference type="ChEBI" id="CHEBI:29108"/>
        <label>2</label>
    </ligand>
</feature>
<dbReference type="Proteomes" id="UP000007306">
    <property type="component" value="Chromosome 3"/>
</dbReference>
<organism evidence="22 23">
    <name type="scientific">Oryza glaberrima</name>
    <name type="common">African rice</name>
    <dbReference type="NCBI Taxonomy" id="4538"/>
    <lineage>
        <taxon>Eukaryota</taxon>
        <taxon>Viridiplantae</taxon>
        <taxon>Streptophyta</taxon>
        <taxon>Embryophyta</taxon>
        <taxon>Tracheophyta</taxon>
        <taxon>Spermatophyta</taxon>
        <taxon>Magnoliopsida</taxon>
        <taxon>Liliopsida</taxon>
        <taxon>Poales</taxon>
        <taxon>Poaceae</taxon>
        <taxon>BOP clade</taxon>
        <taxon>Oryzoideae</taxon>
        <taxon>Oryzeae</taxon>
        <taxon>Oryzinae</taxon>
        <taxon>Oryza</taxon>
    </lineage>
</organism>
<dbReference type="HOGENOM" id="CLU_010543_0_0_1"/>
<protein>
    <recommendedName>
        <fullName evidence="4 20">Peroxidase</fullName>
        <ecNumber evidence="4 20">1.11.1.7</ecNumber>
    </recommendedName>
</protein>
<dbReference type="EC" id="1.11.1.7" evidence="4 20"/>
<evidence type="ECO:0000256" key="7">
    <source>
        <dbReference type="ARBA" id="ARBA00022723"/>
    </source>
</evidence>
<feature type="binding site" evidence="17">
    <location>
        <position position="73"/>
    </location>
    <ligand>
        <name>Ca(2+)</name>
        <dbReference type="ChEBI" id="CHEBI:29108"/>
        <label>1</label>
    </ligand>
</feature>
<keyword evidence="10 20" id="KW-0560">Oxidoreductase</keyword>
<keyword evidence="9 17" id="KW-0106">Calcium</keyword>
<accession>I1PB52</accession>
<evidence type="ECO:0000256" key="19">
    <source>
        <dbReference type="PIRSR" id="PIRSR600823-5"/>
    </source>
</evidence>
<comment type="similarity">
    <text evidence="3">Belongs to the peroxidase family. Ascorbate peroxidase subfamily.</text>
</comment>
<feature type="binding site" description="axial binding residue" evidence="17">
    <location>
        <position position="194"/>
    </location>
    <ligand>
        <name>heme b</name>
        <dbReference type="ChEBI" id="CHEBI:60344"/>
    </ligand>
    <ligandPart>
        <name>Fe</name>
        <dbReference type="ChEBI" id="CHEBI:18248"/>
    </ligandPart>
</feature>
<evidence type="ECO:0000256" key="9">
    <source>
        <dbReference type="ARBA" id="ARBA00022837"/>
    </source>
</evidence>
<evidence type="ECO:0000313" key="23">
    <source>
        <dbReference type="Proteomes" id="UP000007306"/>
    </source>
</evidence>
<dbReference type="OMA" id="AACTNFR"/>
<dbReference type="RefSeq" id="XP_052146179.1">
    <property type="nucleotide sequence ID" value="XM_052290219.1"/>
</dbReference>
<evidence type="ECO:0000256" key="16">
    <source>
        <dbReference type="PIRSR" id="PIRSR600823-1"/>
    </source>
</evidence>
<feature type="binding site" evidence="17">
    <location>
        <position position="77"/>
    </location>
    <ligand>
        <name>Ca(2+)</name>
        <dbReference type="ChEBI" id="CHEBI:29108"/>
        <label>1</label>
    </ligand>
</feature>
<dbReference type="PANTHER" id="PTHR31388">
    <property type="entry name" value="PEROXIDASE 72-RELATED"/>
    <property type="match status" value="1"/>
</dbReference>
<feature type="disulfide bond" evidence="19">
    <location>
        <begin position="69"/>
        <end position="74"/>
    </location>
</feature>
<keyword evidence="14" id="KW-0873">Pyrrolidone carboxylic acid</keyword>
<evidence type="ECO:0000256" key="2">
    <source>
        <dbReference type="ARBA" id="ARBA00004613"/>
    </source>
</evidence>
<feature type="domain" description="Plant heme peroxidase family profile" evidence="21">
    <location>
        <begin position="26"/>
        <end position="320"/>
    </location>
</feature>
<feature type="disulfide bond" evidence="19">
    <location>
        <begin position="36"/>
        <end position="116"/>
    </location>
</feature>
<comment type="function">
    <text evidence="20">Removal of H(2)O(2), oxidation of toxic reductants, biosynthesis and degradation of lignin, suberization, auxin catabolism, response to environmental stresses such as wounding, pathogen attack and oxidative stress.</text>
</comment>
<dbReference type="Gene3D" id="1.10.520.10">
    <property type="match status" value="1"/>
</dbReference>
<feature type="binding site" evidence="17">
    <location>
        <position position="89"/>
    </location>
    <ligand>
        <name>Ca(2+)</name>
        <dbReference type="ChEBI" id="CHEBI:29108"/>
        <label>1</label>
    </ligand>
</feature>
<feature type="binding site" evidence="17">
    <location>
        <position position="71"/>
    </location>
    <ligand>
        <name>Ca(2+)</name>
        <dbReference type="ChEBI" id="CHEBI:29108"/>
        <label>1</label>
    </ligand>
</feature>
<sequence length="320" mass="33397">MGYSYSSAAVAVSVLVVALAAAASGQLSTTFYASSCPTALSTIRSAVNAAVAREPRMGASLLRLHFHDCFVQGCDASILLADNATFRGEQGAFPNVNSLRGFEVISSIKTQLEASCRQTVSCADILAVAARDSVVALGGPSYPVELGRRDGMTTNQTMANTNLHPPTTDLGNFVTSFAGKGLSPTDLVVLTGAHTVGVAQCTNFRSRLYGESNINAPFAASLRASCPQAGGDTNLAPLDSTPNAFDNAFFTDLIAGRGLLHSDQELYRGDGSGTDALVRVYAANPARFNADFAAAMVRMGAIRPLTGTQGEIRLNCSRVN</sequence>
<dbReference type="GO" id="GO:0005576">
    <property type="term" value="C:extracellular region"/>
    <property type="evidence" value="ECO:0007669"/>
    <property type="project" value="UniProtKB-SubCell"/>
</dbReference>
<keyword evidence="12 19" id="KW-1015">Disulfide bond</keyword>
<dbReference type="STRING" id="4538.I1PB52"/>
<dbReference type="GO" id="GO:0020037">
    <property type="term" value="F:heme binding"/>
    <property type="evidence" value="ECO:0007669"/>
    <property type="project" value="UniProtKB-UniRule"/>
</dbReference>
<comment type="cofactor">
    <cofactor evidence="17 20">
        <name>heme b</name>
        <dbReference type="ChEBI" id="CHEBI:60344"/>
    </cofactor>
    <text evidence="17 20">Binds 1 heme b (iron(II)-protoporphyrin IX) group per subunit.</text>
</comment>
<feature type="binding site" evidence="17">
    <location>
        <position position="75"/>
    </location>
    <ligand>
        <name>Ca(2+)</name>
        <dbReference type="ChEBI" id="CHEBI:29108"/>
        <label>1</label>
    </ligand>
</feature>
<dbReference type="Pfam" id="PF00141">
    <property type="entry name" value="peroxidase"/>
    <property type="match status" value="1"/>
</dbReference>
<dbReference type="PANTHER" id="PTHR31388:SF48">
    <property type="entry name" value="PEROXIDASE 70"/>
    <property type="match status" value="1"/>
</dbReference>
<comment type="cofactor">
    <cofactor evidence="17 20">
        <name>Ca(2+)</name>
        <dbReference type="ChEBI" id="CHEBI:29108"/>
    </cofactor>
    <text evidence="17 20">Binds 2 calcium ions per subunit.</text>
</comment>
<evidence type="ECO:0000256" key="14">
    <source>
        <dbReference type="ARBA" id="ARBA00023283"/>
    </source>
</evidence>
<dbReference type="Gramene" id="ORGLA03G0159800.1">
    <property type="protein sequence ID" value="ORGLA03G0159800.1"/>
    <property type="gene ID" value="ORGLA03G0159800"/>
</dbReference>
<dbReference type="InterPro" id="IPR019794">
    <property type="entry name" value="Peroxidases_AS"/>
</dbReference>
<dbReference type="InterPro" id="IPR002016">
    <property type="entry name" value="Haem_peroxidase"/>
</dbReference>
<keyword evidence="6 20" id="KW-0349">Heme</keyword>
<dbReference type="FunFam" id="1.10.420.10:FF:000006">
    <property type="entry name" value="Peroxidase"/>
    <property type="match status" value="1"/>
</dbReference>
<keyword evidence="5 20" id="KW-0575">Peroxidase</keyword>
<proteinExistence type="inferred from homology"/>
<dbReference type="GO" id="GO:0140825">
    <property type="term" value="F:lactoperoxidase activity"/>
    <property type="evidence" value="ECO:0007669"/>
    <property type="project" value="UniProtKB-EC"/>
</dbReference>
<dbReference type="GO" id="GO:0042744">
    <property type="term" value="P:hydrogen peroxide catabolic process"/>
    <property type="evidence" value="ECO:0007669"/>
    <property type="project" value="UniProtKB-KW"/>
</dbReference>
<keyword evidence="23" id="KW-1185">Reference proteome</keyword>
<dbReference type="FunFam" id="1.10.520.10:FF:000009">
    <property type="entry name" value="Peroxidase"/>
    <property type="match status" value="1"/>
</dbReference>
<evidence type="ECO:0000256" key="8">
    <source>
        <dbReference type="ARBA" id="ARBA00022729"/>
    </source>
</evidence>
<dbReference type="Gene3D" id="1.10.420.10">
    <property type="entry name" value="Peroxidase, domain 2"/>
    <property type="match status" value="1"/>
</dbReference>
<dbReference type="InterPro" id="IPR010255">
    <property type="entry name" value="Haem_peroxidase_sf"/>
</dbReference>
<dbReference type="SUPFAM" id="SSF48113">
    <property type="entry name" value="Heme-dependent peroxidases"/>
    <property type="match status" value="1"/>
</dbReference>
<dbReference type="KEGG" id="ogl:127765347"/>
<feature type="binding site" evidence="17">
    <location>
        <position position="239"/>
    </location>
    <ligand>
        <name>Ca(2+)</name>
        <dbReference type="ChEBI" id="CHEBI:29108"/>
        <label>2</label>
    </ligand>
</feature>
<evidence type="ECO:0000256" key="11">
    <source>
        <dbReference type="ARBA" id="ARBA00023004"/>
    </source>
</evidence>
<reference evidence="22 23" key="2">
    <citation type="submission" date="2018-04" db="EMBL/GenBank/DDBJ databases">
        <title>OglaRS2 (Oryza glaberrima Reference Sequence Version 2).</title>
        <authorList>
            <person name="Zhang J."/>
            <person name="Kudrna D."/>
            <person name="Lee S."/>
            <person name="Talag J."/>
            <person name="Rajasekar S."/>
            <person name="Wing R.A."/>
        </authorList>
    </citation>
    <scope>NUCLEOTIDE SEQUENCE [LARGE SCALE GENOMIC DNA]</scope>
    <source>
        <strain evidence="22 23">cv. IRGC 96717</strain>
    </source>
</reference>
<name>I1PB52_ORYGL</name>
<feature type="active site" description="Proton acceptor" evidence="16">
    <location>
        <position position="67"/>
    </location>
</feature>
<dbReference type="AlphaFoldDB" id="I1PB52"/>
<evidence type="ECO:0000313" key="22">
    <source>
        <dbReference type="EnsemblPlants" id="ORGLA03G0159800.1"/>
    </source>
</evidence>
<dbReference type="InterPro" id="IPR033905">
    <property type="entry name" value="Secretory_peroxidase"/>
</dbReference>
<evidence type="ECO:0000256" key="1">
    <source>
        <dbReference type="ARBA" id="ARBA00000189"/>
    </source>
</evidence>
<dbReference type="EnsemblPlants" id="ORGLA03G0159800.1">
    <property type="protein sequence ID" value="ORGLA03G0159800.1"/>
    <property type="gene ID" value="ORGLA03G0159800"/>
</dbReference>
<evidence type="ECO:0000256" key="18">
    <source>
        <dbReference type="PIRSR" id="PIRSR600823-4"/>
    </source>
</evidence>
<evidence type="ECO:0000256" key="17">
    <source>
        <dbReference type="PIRSR" id="PIRSR600823-3"/>
    </source>
</evidence>
<feature type="binding site" evidence="17">
    <location>
        <position position="68"/>
    </location>
    <ligand>
        <name>Ca(2+)</name>
        <dbReference type="ChEBI" id="CHEBI:29108"/>
        <label>1</label>
    </ligand>
</feature>
<gene>
    <name evidence="22" type="primary">LOC127765347</name>
</gene>
<feature type="disulfide bond" evidence="19">
    <location>
        <begin position="201"/>
        <end position="226"/>
    </location>
</feature>
<evidence type="ECO:0000256" key="10">
    <source>
        <dbReference type="ARBA" id="ARBA00023002"/>
    </source>
</evidence>
<dbReference type="GeneID" id="127765347"/>
<dbReference type="CDD" id="cd00693">
    <property type="entry name" value="secretory_peroxidase"/>
    <property type="match status" value="1"/>
</dbReference>
<evidence type="ECO:0000256" key="13">
    <source>
        <dbReference type="ARBA" id="ARBA00023180"/>
    </source>
</evidence>
<feature type="signal peptide" evidence="20">
    <location>
        <begin position="1"/>
        <end position="22"/>
    </location>
</feature>
<reference evidence="22" key="1">
    <citation type="submission" date="2015-06" db="UniProtKB">
        <authorList>
            <consortium name="EnsemblPlants"/>
        </authorList>
    </citation>
    <scope>IDENTIFICATION</scope>
</reference>
<dbReference type="GO" id="GO:0006979">
    <property type="term" value="P:response to oxidative stress"/>
    <property type="evidence" value="ECO:0007669"/>
    <property type="project" value="UniProtKB-UniRule"/>
</dbReference>
<keyword evidence="20" id="KW-0964">Secreted</keyword>
<dbReference type="InterPro" id="IPR000823">
    <property type="entry name" value="Peroxidase_pln"/>
</dbReference>
<comment type="subcellular location">
    <subcellularLocation>
        <location evidence="2 20">Secreted</location>
    </subcellularLocation>
</comment>
<feature type="binding site" evidence="17">
    <location>
        <position position="195"/>
    </location>
    <ligand>
        <name>Ca(2+)</name>
        <dbReference type="ChEBI" id="CHEBI:29108"/>
        <label>2</label>
    </ligand>
</feature>
<dbReference type="PROSITE" id="PS50873">
    <property type="entry name" value="PEROXIDASE_4"/>
    <property type="match status" value="1"/>
</dbReference>
<comment type="similarity">
    <text evidence="20">Belongs to the peroxidase family. Classical plant (class III) peroxidase subfamily.</text>
</comment>
<dbReference type="PRINTS" id="PR00458">
    <property type="entry name" value="PEROXIDASE"/>
</dbReference>
<dbReference type="PRINTS" id="PR00461">
    <property type="entry name" value="PLPEROXIDASE"/>
</dbReference>
<dbReference type="PROSITE" id="PS00435">
    <property type="entry name" value="PEROXIDASE_1"/>
    <property type="match status" value="1"/>
</dbReference>
<evidence type="ECO:0000256" key="4">
    <source>
        <dbReference type="ARBA" id="ARBA00012313"/>
    </source>
</evidence>
<keyword evidence="13" id="KW-0325">Glycoprotein</keyword>
<feature type="disulfide bond" evidence="19">
    <location>
        <begin position="122"/>
        <end position="316"/>
    </location>
</feature>
<comment type="catalytic activity">
    <reaction evidence="1 20">
        <text>2 a phenolic donor + H2O2 = 2 a phenolic radical donor + 2 H2O</text>
        <dbReference type="Rhea" id="RHEA:56136"/>
        <dbReference type="ChEBI" id="CHEBI:15377"/>
        <dbReference type="ChEBI" id="CHEBI:16240"/>
        <dbReference type="ChEBI" id="CHEBI:139520"/>
        <dbReference type="ChEBI" id="CHEBI:139521"/>
        <dbReference type="EC" id="1.11.1.7"/>
    </reaction>
</comment>
<evidence type="ECO:0000259" key="21">
    <source>
        <dbReference type="PROSITE" id="PS50873"/>
    </source>
</evidence>
<evidence type="ECO:0000256" key="15">
    <source>
        <dbReference type="ARBA" id="ARBA00023324"/>
    </source>
</evidence>
<dbReference type="InterPro" id="IPR019793">
    <property type="entry name" value="Peroxidases_heam-ligand_BS"/>
</dbReference>
<evidence type="ECO:0000256" key="20">
    <source>
        <dbReference type="RuleBase" id="RU362060"/>
    </source>
</evidence>
<dbReference type="PROSITE" id="PS00436">
    <property type="entry name" value="PEROXIDASE_2"/>
    <property type="match status" value="1"/>
</dbReference>
<evidence type="ECO:0000256" key="6">
    <source>
        <dbReference type="ARBA" id="ARBA00022617"/>
    </source>
</evidence>